<dbReference type="AlphaFoldDB" id="X1QI36"/>
<reference evidence="1" key="1">
    <citation type="journal article" date="2014" name="Front. Microbiol.">
        <title>High frequency of phylogenetically diverse reductive dehalogenase-homologous genes in deep subseafloor sedimentary metagenomes.</title>
        <authorList>
            <person name="Kawai M."/>
            <person name="Futagami T."/>
            <person name="Toyoda A."/>
            <person name="Takaki Y."/>
            <person name="Nishi S."/>
            <person name="Hori S."/>
            <person name="Arai W."/>
            <person name="Tsubouchi T."/>
            <person name="Morono Y."/>
            <person name="Uchiyama I."/>
            <person name="Ito T."/>
            <person name="Fujiyama A."/>
            <person name="Inagaki F."/>
            <person name="Takami H."/>
        </authorList>
    </citation>
    <scope>NUCLEOTIDE SEQUENCE</scope>
    <source>
        <strain evidence="1">Expedition CK06-06</strain>
    </source>
</reference>
<evidence type="ECO:0000313" key="1">
    <source>
        <dbReference type="EMBL" id="GAI54456.1"/>
    </source>
</evidence>
<sequence>TNEDARIFAKKVKLTLFEEDDQWCAGHSDFVDVQESEVGFGSTALAALAELAKHGLVG</sequence>
<comment type="caution">
    <text evidence="1">The sequence shown here is derived from an EMBL/GenBank/DDBJ whole genome shotgun (WGS) entry which is preliminary data.</text>
</comment>
<name>X1QI36_9ZZZZ</name>
<organism evidence="1">
    <name type="scientific">marine sediment metagenome</name>
    <dbReference type="NCBI Taxonomy" id="412755"/>
    <lineage>
        <taxon>unclassified sequences</taxon>
        <taxon>metagenomes</taxon>
        <taxon>ecological metagenomes</taxon>
    </lineage>
</organism>
<accession>X1QI36</accession>
<protein>
    <submittedName>
        <fullName evidence="1">Uncharacterized protein</fullName>
    </submittedName>
</protein>
<proteinExistence type="predicted"/>
<dbReference type="EMBL" id="BARV01039144">
    <property type="protein sequence ID" value="GAI54456.1"/>
    <property type="molecule type" value="Genomic_DNA"/>
</dbReference>
<gene>
    <name evidence="1" type="ORF">S06H3_60082</name>
</gene>
<feature type="non-terminal residue" evidence="1">
    <location>
        <position position="1"/>
    </location>
</feature>